<organism evidence="3 4">
    <name type="scientific">Chitinophaga skermanii</name>
    <dbReference type="NCBI Taxonomy" id="331697"/>
    <lineage>
        <taxon>Bacteria</taxon>
        <taxon>Pseudomonadati</taxon>
        <taxon>Bacteroidota</taxon>
        <taxon>Chitinophagia</taxon>
        <taxon>Chitinophagales</taxon>
        <taxon>Chitinophagaceae</taxon>
        <taxon>Chitinophaga</taxon>
    </lineage>
</organism>
<evidence type="ECO:0000256" key="2">
    <source>
        <dbReference type="SAM" id="Phobius"/>
    </source>
</evidence>
<evidence type="ECO:0000256" key="1">
    <source>
        <dbReference type="PROSITE-ProRule" id="PRU00339"/>
    </source>
</evidence>
<dbReference type="GO" id="GO:0006355">
    <property type="term" value="P:regulation of DNA-templated transcription"/>
    <property type="evidence" value="ECO:0007669"/>
    <property type="project" value="InterPro"/>
</dbReference>
<sequence>MMLTSKAQNDLRMEVELPSGLERNHVSYPDSLFLQLKANFNMAMEQKDNLSAAKALREMGQVCYHLGHYPQSLDYFQQAVNYFRLTNSPQLLAETLGDMGLLYYYNRQPELARKQYNEALHLYIQQQHKPGMADIYGKIGHLHEKIQLYDSAFYYQHLALYSYNELKDARGVSKIYENIGSIYEDLARYDSAFAYFQKALYLNLQDRNEIAQIEIYNNLGDVLRKTGRYDDALVYTRKATFLAEKLNEQYQLASAYRDMAKTYNLIGRNDSAFYYLELSRKHLLAIYSEENSQQLALLQTIYDTEKKNVEIEKLKTTRRINYIITGAAVLVIVLLVLLGWTIISRQRMKIRSEQLLHEHNKQAYESQKAHMQTALLNQQLEEEKLVHALDMKGKELSTHMLHIIQKNQLLENLRSQLEAMVKDDKRDQKKQIKQLLNLVQQSFNHDEHWQDFRGIFEQVHQTFYTNLQQHCDNLTSNDLRLAALLKMNMSSNDIATLLGVSLDSLRVIRYRLRKKLNLEQGESLTAFIQSM</sequence>
<dbReference type="Gene3D" id="1.25.40.10">
    <property type="entry name" value="Tetratricopeptide repeat domain"/>
    <property type="match status" value="1"/>
</dbReference>
<dbReference type="SMART" id="SM00028">
    <property type="entry name" value="TPR"/>
    <property type="match status" value="5"/>
</dbReference>
<dbReference type="InterPro" id="IPR016032">
    <property type="entry name" value="Sig_transdc_resp-reg_C-effctor"/>
</dbReference>
<keyword evidence="2" id="KW-0812">Transmembrane</keyword>
<dbReference type="Proteomes" id="UP000249547">
    <property type="component" value="Unassembled WGS sequence"/>
</dbReference>
<feature type="repeat" description="TPR" evidence="1">
    <location>
        <begin position="173"/>
        <end position="206"/>
    </location>
</feature>
<evidence type="ECO:0000313" key="3">
    <source>
        <dbReference type="EMBL" id="RAJ11134.1"/>
    </source>
</evidence>
<protein>
    <submittedName>
        <fullName evidence="3">Tetratricopeptide repeat protein</fullName>
    </submittedName>
</protein>
<dbReference type="Gene3D" id="1.10.10.10">
    <property type="entry name" value="Winged helix-like DNA-binding domain superfamily/Winged helix DNA-binding domain"/>
    <property type="match status" value="1"/>
</dbReference>
<keyword evidence="1" id="KW-0802">TPR repeat</keyword>
<dbReference type="SUPFAM" id="SSF48452">
    <property type="entry name" value="TPR-like"/>
    <property type="match status" value="2"/>
</dbReference>
<keyword evidence="4" id="KW-1185">Reference proteome</keyword>
<dbReference type="PROSITE" id="PS50293">
    <property type="entry name" value="TPR_REGION"/>
    <property type="match status" value="1"/>
</dbReference>
<dbReference type="InterPro" id="IPR011990">
    <property type="entry name" value="TPR-like_helical_dom_sf"/>
</dbReference>
<feature type="transmembrane region" description="Helical" evidence="2">
    <location>
        <begin position="322"/>
        <end position="343"/>
    </location>
</feature>
<dbReference type="Pfam" id="PF13424">
    <property type="entry name" value="TPR_12"/>
    <property type="match status" value="2"/>
</dbReference>
<reference evidence="3 4" key="1">
    <citation type="submission" date="2018-06" db="EMBL/GenBank/DDBJ databases">
        <title>Genomic Encyclopedia of Archaeal and Bacterial Type Strains, Phase II (KMG-II): from individual species to whole genera.</title>
        <authorList>
            <person name="Goeker M."/>
        </authorList>
    </citation>
    <scope>NUCLEOTIDE SEQUENCE [LARGE SCALE GENOMIC DNA]</scope>
    <source>
        <strain evidence="3 4">DSM 23857</strain>
    </source>
</reference>
<dbReference type="AlphaFoldDB" id="A0A327R618"/>
<dbReference type="SUPFAM" id="SSF46894">
    <property type="entry name" value="C-terminal effector domain of the bipartite response regulators"/>
    <property type="match status" value="1"/>
</dbReference>
<evidence type="ECO:0000313" key="4">
    <source>
        <dbReference type="Proteomes" id="UP000249547"/>
    </source>
</evidence>
<dbReference type="PANTHER" id="PTHR10098">
    <property type="entry name" value="RAPSYN-RELATED"/>
    <property type="match status" value="1"/>
</dbReference>
<comment type="caution">
    <text evidence="3">The sequence shown here is derived from an EMBL/GenBank/DDBJ whole genome shotgun (WGS) entry which is preliminary data.</text>
</comment>
<dbReference type="RefSeq" id="WP_245952532.1">
    <property type="nucleotide sequence ID" value="NZ_QLLL01000001.1"/>
</dbReference>
<dbReference type="Pfam" id="PF13181">
    <property type="entry name" value="TPR_8"/>
    <property type="match status" value="1"/>
</dbReference>
<gene>
    <name evidence="3" type="ORF">LX64_00742</name>
</gene>
<dbReference type="PROSITE" id="PS50005">
    <property type="entry name" value="TPR"/>
    <property type="match status" value="2"/>
</dbReference>
<dbReference type="EMBL" id="QLLL01000001">
    <property type="protein sequence ID" value="RAJ11134.1"/>
    <property type="molecule type" value="Genomic_DNA"/>
</dbReference>
<accession>A0A327R618</accession>
<keyword evidence="2" id="KW-1133">Transmembrane helix</keyword>
<name>A0A327R618_9BACT</name>
<dbReference type="InterPro" id="IPR036388">
    <property type="entry name" value="WH-like_DNA-bd_sf"/>
</dbReference>
<keyword evidence="2" id="KW-0472">Membrane</keyword>
<proteinExistence type="predicted"/>
<dbReference type="GO" id="GO:0003677">
    <property type="term" value="F:DNA binding"/>
    <property type="evidence" value="ECO:0007669"/>
    <property type="project" value="InterPro"/>
</dbReference>
<dbReference type="InterPro" id="IPR019734">
    <property type="entry name" value="TPR_rpt"/>
</dbReference>
<feature type="repeat" description="TPR" evidence="1">
    <location>
        <begin position="213"/>
        <end position="246"/>
    </location>
</feature>